<comment type="caution">
    <text evidence="2">The sequence shown here is derived from an EMBL/GenBank/DDBJ whole genome shotgun (WGS) entry which is preliminary data.</text>
</comment>
<protein>
    <submittedName>
        <fullName evidence="2">Uncharacterized protein</fullName>
    </submittedName>
</protein>
<dbReference type="EMBL" id="STGU01000009">
    <property type="protein sequence ID" value="THV34014.1"/>
    <property type="molecule type" value="Genomic_DNA"/>
</dbReference>
<dbReference type="InterPro" id="IPR049748">
    <property type="entry name" value="HPE1-like_N_CxxC"/>
</dbReference>
<dbReference type="NCBIfam" id="NF041110">
    <property type="entry name" value="HPE1_fam_CxxC"/>
    <property type="match status" value="1"/>
</dbReference>
<evidence type="ECO:0000313" key="3">
    <source>
        <dbReference type="Proteomes" id="UP000307378"/>
    </source>
</evidence>
<keyword evidence="1" id="KW-0732">Signal</keyword>
<proteinExistence type="predicted"/>
<name>A0A4S8Q1N5_9HYPH</name>
<dbReference type="AlphaFoldDB" id="A0A4S8Q1N5"/>
<dbReference type="Proteomes" id="UP000307378">
    <property type="component" value="Unassembled WGS sequence"/>
</dbReference>
<organism evidence="2 3">
    <name type="scientific">Rhizobium rosettiformans W3</name>
    <dbReference type="NCBI Taxonomy" id="538378"/>
    <lineage>
        <taxon>Bacteria</taxon>
        <taxon>Pseudomonadati</taxon>
        <taxon>Pseudomonadota</taxon>
        <taxon>Alphaproteobacteria</taxon>
        <taxon>Hyphomicrobiales</taxon>
        <taxon>Rhizobiaceae</taxon>
        <taxon>Rhizobium/Agrobacterium group</taxon>
        <taxon>Rhizobium</taxon>
    </lineage>
</organism>
<feature type="signal peptide" evidence="1">
    <location>
        <begin position="1"/>
        <end position="22"/>
    </location>
</feature>
<feature type="chain" id="PRO_5020748236" evidence="1">
    <location>
        <begin position="23"/>
        <end position="149"/>
    </location>
</feature>
<evidence type="ECO:0000313" key="2">
    <source>
        <dbReference type="EMBL" id="THV34014.1"/>
    </source>
</evidence>
<gene>
    <name evidence="2" type="ORF">FAA86_16275</name>
</gene>
<dbReference type="RefSeq" id="WP_136542246.1">
    <property type="nucleotide sequence ID" value="NZ_STGU01000009.1"/>
</dbReference>
<reference evidence="2 3" key="1">
    <citation type="submission" date="2019-04" db="EMBL/GenBank/DDBJ databases">
        <title>genome sequence of strain W3.</title>
        <authorList>
            <person name="Gao J."/>
            <person name="Sun J."/>
        </authorList>
    </citation>
    <scope>NUCLEOTIDE SEQUENCE [LARGE SCALE GENOMIC DNA]</scope>
    <source>
        <strain evidence="2 3">W3</strain>
    </source>
</reference>
<accession>A0A4S8Q1N5</accession>
<sequence length="149" mass="15121">MRRLASTSMILAASLVAMPAMAGSISTITGLSASQPSIVSIDCAHCPAPAPRLSKSHYQVPAIANGYQAAEVVDIDGEKKLKRVERWFGGSPVVVYSSAAGWATDGSMVVAGTLAAPAAIDHGAMTAAVDTAAGDKPAPALAGFELRLD</sequence>
<evidence type="ECO:0000256" key="1">
    <source>
        <dbReference type="SAM" id="SignalP"/>
    </source>
</evidence>